<proteinExistence type="predicted"/>
<reference evidence="2 3" key="1">
    <citation type="submission" date="2016-10" db="EMBL/GenBank/DDBJ databases">
        <title>Proteomics and genomics reveal pathogen-plant mechanisms compatible with a hemibiotrophic lifestyle of Diplodia corticola.</title>
        <authorList>
            <person name="Fernandes I."/>
            <person name="De Jonge R."/>
            <person name="Van De Peer Y."/>
            <person name="Devreese B."/>
            <person name="Alves A."/>
            <person name="Esteves A.C."/>
        </authorList>
    </citation>
    <scope>NUCLEOTIDE SEQUENCE [LARGE SCALE GENOMIC DNA]</scope>
    <source>
        <strain evidence="2 3">CBS 112549</strain>
    </source>
</reference>
<feature type="compositionally biased region" description="Low complexity" evidence="1">
    <location>
        <begin position="226"/>
        <end position="235"/>
    </location>
</feature>
<protein>
    <submittedName>
        <fullName evidence="2">Uncharacterized protein</fullName>
    </submittedName>
</protein>
<feature type="region of interest" description="Disordered" evidence="1">
    <location>
        <begin position="216"/>
        <end position="247"/>
    </location>
</feature>
<dbReference type="EMBL" id="MNUE01000098">
    <property type="protein sequence ID" value="OJD29000.1"/>
    <property type="molecule type" value="Genomic_DNA"/>
</dbReference>
<dbReference type="AlphaFoldDB" id="A0A1J9QKJ4"/>
<dbReference type="GeneID" id="31020334"/>
<evidence type="ECO:0000256" key="1">
    <source>
        <dbReference type="SAM" id="MobiDB-lite"/>
    </source>
</evidence>
<sequence length="381" mass="42068">MRRRAASAPLTSQKRTDTTFYLSVGIRQSHCADIPLGVHHLWAEDYSYSTALNNVAIISLRLGAHHQETIERLHVHYAGSPPYKAGLRVLPSSLARERAAVLPVLPFTVDNPCWAEPVLETMSHQHTAKLAQGCSNISDEDPENIVETVKVATCEQLSSVGSLTLFGGNLPQDASASQANGHCKCARNEAISDCLILRIDASQLPFHPLKPAKIIQRTPTSSQHASPSLLTTSPPRSIAGHSNSGSNTILSDGMDDVLRLLITKVSLCCPQPASSTPLLRPDASKNDNQQNIEIGPKNHHEVLDTKQMMLPRYNWVQDMCYHAQMAREQQKVEMNHEQWLMTLNLTVPQVEQFFYPAQPSSQTYSVLFERRDNGASTGLRA</sequence>
<evidence type="ECO:0000313" key="3">
    <source>
        <dbReference type="Proteomes" id="UP000183809"/>
    </source>
</evidence>
<evidence type="ECO:0000313" key="2">
    <source>
        <dbReference type="EMBL" id="OJD29000.1"/>
    </source>
</evidence>
<comment type="caution">
    <text evidence="2">The sequence shown here is derived from an EMBL/GenBank/DDBJ whole genome shotgun (WGS) entry which is preliminary data.</text>
</comment>
<gene>
    <name evidence="2" type="ORF">BKCO1_980005</name>
</gene>
<accession>A0A1J9QKJ4</accession>
<dbReference type="RefSeq" id="XP_020125260.1">
    <property type="nucleotide sequence ID" value="XM_020280070.1"/>
</dbReference>
<feature type="region of interest" description="Disordered" evidence="1">
    <location>
        <begin position="273"/>
        <end position="293"/>
    </location>
</feature>
<dbReference type="Proteomes" id="UP000183809">
    <property type="component" value="Unassembled WGS sequence"/>
</dbReference>
<name>A0A1J9QKJ4_9PEZI</name>
<keyword evidence="3" id="KW-1185">Reference proteome</keyword>
<organism evidence="2 3">
    <name type="scientific">Diplodia corticola</name>
    <dbReference type="NCBI Taxonomy" id="236234"/>
    <lineage>
        <taxon>Eukaryota</taxon>
        <taxon>Fungi</taxon>
        <taxon>Dikarya</taxon>
        <taxon>Ascomycota</taxon>
        <taxon>Pezizomycotina</taxon>
        <taxon>Dothideomycetes</taxon>
        <taxon>Dothideomycetes incertae sedis</taxon>
        <taxon>Botryosphaeriales</taxon>
        <taxon>Botryosphaeriaceae</taxon>
        <taxon>Diplodia</taxon>
    </lineage>
</organism>